<feature type="non-terminal residue" evidence="2">
    <location>
        <position position="1"/>
    </location>
</feature>
<feature type="non-terminal residue" evidence="2">
    <location>
        <position position="65"/>
    </location>
</feature>
<evidence type="ECO:0000256" key="1">
    <source>
        <dbReference type="SAM" id="MobiDB-lite"/>
    </source>
</evidence>
<evidence type="ECO:0000313" key="3">
    <source>
        <dbReference type="Proteomes" id="UP001154282"/>
    </source>
</evidence>
<accession>A0AAV0P850</accession>
<comment type="caution">
    <text evidence="2">The sequence shown here is derived from an EMBL/GenBank/DDBJ whole genome shotgun (WGS) entry which is preliminary data.</text>
</comment>
<dbReference type="EMBL" id="CAMGYJ010000008">
    <property type="protein sequence ID" value="CAI0466536.1"/>
    <property type="molecule type" value="Genomic_DNA"/>
</dbReference>
<proteinExistence type="predicted"/>
<dbReference type="Proteomes" id="UP001154282">
    <property type="component" value="Unassembled WGS sequence"/>
</dbReference>
<dbReference type="AlphaFoldDB" id="A0AAV0P850"/>
<keyword evidence="3" id="KW-1185">Reference proteome</keyword>
<sequence>RPLVDTRLDVVRYLRGASRSRQPSPPAFRNFPAKERTERRERCQDHSAIENPPALNPGYEAPILR</sequence>
<name>A0AAV0P850_9ROSI</name>
<gene>
    <name evidence="2" type="ORF">LITE_LOCUS37073</name>
</gene>
<reference evidence="2" key="1">
    <citation type="submission" date="2022-08" db="EMBL/GenBank/DDBJ databases">
        <authorList>
            <person name="Gutierrez-Valencia J."/>
        </authorList>
    </citation>
    <scope>NUCLEOTIDE SEQUENCE</scope>
</reference>
<feature type="region of interest" description="Disordered" evidence="1">
    <location>
        <begin position="16"/>
        <end position="65"/>
    </location>
</feature>
<protein>
    <submittedName>
        <fullName evidence="2">Uncharacterized protein</fullName>
    </submittedName>
</protein>
<evidence type="ECO:0000313" key="2">
    <source>
        <dbReference type="EMBL" id="CAI0466536.1"/>
    </source>
</evidence>
<organism evidence="2 3">
    <name type="scientific">Linum tenue</name>
    <dbReference type="NCBI Taxonomy" id="586396"/>
    <lineage>
        <taxon>Eukaryota</taxon>
        <taxon>Viridiplantae</taxon>
        <taxon>Streptophyta</taxon>
        <taxon>Embryophyta</taxon>
        <taxon>Tracheophyta</taxon>
        <taxon>Spermatophyta</taxon>
        <taxon>Magnoliopsida</taxon>
        <taxon>eudicotyledons</taxon>
        <taxon>Gunneridae</taxon>
        <taxon>Pentapetalae</taxon>
        <taxon>rosids</taxon>
        <taxon>fabids</taxon>
        <taxon>Malpighiales</taxon>
        <taxon>Linaceae</taxon>
        <taxon>Linum</taxon>
    </lineage>
</organism>
<feature type="compositionally biased region" description="Basic and acidic residues" evidence="1">
    <location>
        <begin position="32"/>
        <end position="48"/>
    </location>
</feature>